<keyword evidence="10 15" id="KW-0274">FAD</keyword>
<dbReference type="InterPro" id="IPR002606">
    <property type="entry name" value="Riboflavin_kinase_bac"/>
</dbReference>
<dbReference type="Gene3D" id="2.40.30.30">
    <property type="entry name" value="Riboflavin kinase-like"/>
    <property type="match status" value="1"/>
</dbReference>
<dbReference type="PIRSF" id="PIRSF004491">
    <property type="entry name" value="FAD_Synth"/>
    <property type="match status" value="1"/>
</dbReference>
<dbReference type="eggNOG" id="COG0196">
    <property type="taxonomic scope" value="Bacteria"/>
</dbReference>
<dbReference type="EC" id="2.7.7.2" evidence="15"/>
<dbReference type="UniPathway" id="UPA00277">
    <property type="reaction ID" value="UER00407"/>
</dbReference>
<organism evidence="17 18">
    <name type="scientific">Chlamydia gallinacea 08-1274/3</name>
    <dbReference type="NCBI Taxonomy" id="1143323"/>
    <lineage>
        <taxon>Bacteria</taxon>
        <taxon>Pseudomonadati</taxon>
        <taxon>Chlamydiota</taxon>
        <taxon>Chlamydiia</taxon>
        <taxon>Chlamydiales</taxon>
        <taxon>Chlamydiaceae</taxon>
        <taxon>Chlamydia/Chlamydophila group</taxon>
        <taxon>Chlamydia</taxon>
    </lineage>
</organism>
<dbReference type="OrthoDB" id="9803667at2"/>
<dbReference type="Pfam" id="PF06574">
    <property type="entry name" value="FAD_syn"/>
    <property type="match status" value="1"/>
</dbReference>
<dbReference type="GO" id="GO:0008531">
    <property type="term" value="F:riboflavin kinase activity"/>
    <property type="evidence" value="ECO:0007669"/>
    <property type="project" value="UniProtKB-UniRule"/>
</dbReference>
<dbReference type="EC" id="2.7.1.26" evidence="15"/>
<dbReference type="GO" id="GO:0006747">
    <property type="term" value="P:FAD biosynthetic process"/>
    <property type="evidence" value="ECO:0007669"/>
    <property type="project" value="UniProtKB-UniRule"/>
</dbReference>
<evidence type="ECO:0000256" key="9">
    <source>
        <dbReference type="ARBA" id="ARBA00022777"/>
    </source>
</evidence>
<dbReference type="SMART" id="SM00904">
    <property type="entry name" value="Flavokinase"/>
    <property type="match status" value="1"/>
</dbReference>
<feature type="domain" description="Riboflavin kinase" evidence="16">
    <location>
        <begin position="175"/>
        <end position="297"/>
    </location>
</feature>
<keyword evidence="6 15" id="KW-0808">Transferase</keyword>
<keyword evidence="9 15" id="KW-0418">Kinase</keyword>
<dbReference type="AlphaFoldDB" id="A0A173DZZ8"/>
<dbReference type="GO" id="GO:0003919">
    <property type="term" value="F:FMN adenylyltransferase activity"/>
    <property type="evidence" value="ECO:0007669"/>
    <property type="project" value="UniProtKB-UniRule"/>
</dbReference>
<dbReference type="GO" id="GO:0005524">
    <property type="term" value="F:ATP binding"/>
    <property type="evidence" value="ECO:0007669"/>
    <property type="project" value="UniProtKB-UniRule"/>
</dbReference>
<evidence type="ECO:0000256" key="2">
    <source>
        <dbReference type="ARBA" id="ARBA00004726"/>
    </source>
</evidence>
<comment type="pathway">
    <text evidence="3 15">Cofactor biosynthesis; FMN biosynthesis; FMN from riboflavin (ATP route): step 1/1.</text>
</comment>
<dbReference type="GO" id="GO:0009398">
    <property type="term" value="P:FMN biosynthetic process"/>
    <property type="evidence" value="ECO:0007669"/>
    <property type="project" value="UniProtKB-UniRule"/>
</dbReference>
<evidence type="ECO:0000259" key="16">
    <source>
        <dbReference type="SMART" id="SM00904"/>
    </source>
</evidence>
<dbReference type="Gene3D" id="3.40.50.620">
    <property type="entry name" value="HUPs"/>
    <property type="match status" value="1"/>
</dbReference>
<evidence type="ECO:0000256" key="14">
    <source>
        <dbReference type="ARBA" id="ARBA00049494"/>
    </source>
</evidence>
<evidence type="ECO:0000256" key="15">
    <source>
        <dbReference type="PIRNR" id="PIRNR004491"/>
    </source>
</evidence>
<evidence type="ECO:0000256" key="11">
    <source>
        <dbReference type="ARBA" id="ARBA00022840"/>
    </source>
</evidence>
<dbReference type="InterPro" id="IPR014729">
    <property type="entry name" value="Rossmann-like_a/b/a_fold"/>
</dbReference>
<dbReference type="PANTHER" id="PTHR22749:SF6">
    <property type="entry name" value="RIBOFLAVIN KINASE"/>
    <property type="match status" value="1"/>
</dbReference>
<evidence type="ECO:0000256" key="1">
    <source>
        <dbReference type="ARBA" id="ARBA00002121"/>
    </source>
</evidence>
<dbReference type="NCBIfam" id="TIGR00083">
    <property type="entry name" value="ribF"/>
    <property type="match status" value="1"/>
</dbReference>
<dbReference type="CDD" id="cd02064">
    <property type="entry name" value="FAD_synthetase_N"/>
    <property type="match status" value="1"/>
</dbReference>
<dbReference type="RefSeq" id="WP_021828304.1">
    <property type="nucleotide sequence ID" value="NZ_CP015840.1"/>
</dbReference>
<comment type="similarity">
    <text evidence="15">Belongs to the ribF family.</text>
</comment>
<dbReference type="EMBL" id="CP015840">
    <property type="protein sequence ID" value="ANG66485.1"/>
    <property type="molecule type" value="Genomic_DNA"/>
</dbReference>
<keyword evidence="11 15" id="KW-0067">ATP-binding</keyword>
<dbReference type="SUPFAM" id="SSF82114">
    <property type="entry name" value="Riboflavin kinase-like"/>
    <property type="match status" value="1"/>
</dbReference>
<keyword evidence="12" id="KW-0511">Multifunctional enzyme</keyword>
<evidence type="ECO:0000313" key="18">
    <source>
        <dbReference type="Proteomes" id="UP000019147"/>
    </source>
</evidence>
<accession>A0A173DZZ8</accession>
<comment type="function">
    <text evidence="1">Catalyzes the phosphorylation of riboflavin to FMN followed by the adenylation of FMN to FAD.</text>
</comment>
<keyword evidence="8 15" id="KW-0547">Nucleotide-binding</keyword>
<evidence type="ECO:0000256" key="8">
    <source>
        <dbReference type="ARBA" id="ARBA00022741"/>
    </source>
</evidence>
<comment type="catalytic activity">
    <reaction evidence="13 15">
        <text>riboflavin + ATP = FMN + ADP + H(+)</text>
        <dbReference type="Rhea" id="RHEA:14357"/>
        <dbReference type="ChEBI" id="CHEBI:15378"/>
        <dbReference type="ChEBI" id="CHEBI:30616"/>
        <dbReference type="ChEBI" id="CHEBI:57986"/>
        <dbReference type="ChEBI" id="CHEBI:58210"/>
        <dbReference type="ChEBI" id="CHEBI:456216"/>
        <dbReference type="EC" id="2.7.1.26"/>
    </reaction>
</comment>
<dbReference type="STRING" id="1143323.M787_004070"/>
<dbReference type="KEGG" id="cgz:M787_004070"/>
<reference evidence="17 18" key="1">
    <citation type="journal article" date="2014" name="Syst. Appl. Microbiol.">
        <title>Evidence for the existence of two new members of the family Chlamydiaceae and proposal of Chlamydia avium sp. nov. and Chlamydia gallinacea sp. nov.</title>
        <authorList>
            <person name="Sachse K."/>
            <person name="Laroucau K."/>
            <person name="Riege K."/>
            <person name="Wehner S."/>
            <person name="Dilcher M."/>
            <person name="Creasy H.H."/>
            <person name="Weidmann M."/>
            <person name="Myers G."/>
            <person name="Vorimore F."/>
            <person name="Vicari N."/>
            <person name="Magnino S."/>
            <person name="Liebler-Tenorio E."/>
            <person name="Ruettger A."/>
            <person name="Bavoil P.M."/>
            <person name="Hufert F.T."/>
            <person name="Rossello-Mora R."/>
            <person name="Marz M."/>
        </authorList>
    </citation>
    <scope>NUCLEOTIDE SEQUENCE [LARGE SCALE GENOMIC DNA]</scope>
    <source>
        <strain evidence="17 18">08-1274/3</strain>
    </source>
</reference>
<comment type="catalytic activity">
    <reaction evidence="14 15">
        <text>FMN + ATP + H(+) = FAD + diphosphate</text>
        <dbReference type="Rhea" id="RHEA:17237"/>
        <dbReference type="ChEBI" id="CHEBI:15378"/>
        <dbReference type="ChEBI" id="CHEBI:30616"/>
        <dbReference type="ChEBI" id="CHEBI:33019"/>
        <dbReference type="ChEBI" id="CHEBI:57692"/>
        <dbReference type="ChEBI" id="CHEBI:58210"/>
        <dbReference type="EC" id="2.7.7.2"/>
    </reaction>
</comment>
<dbReference type="GeneID" id="81478481"/>
<dbReference type="UniPathway" id="UPA00276">
    <property type="reaction ID" value="UER00406"/>
</dbReference>
<protein>
    <recommendedName>
        <fullName evidence="15">Riboflavin biosynthesis protein</fullName>
    </recommendedName>
    <domain>
        <recommendedName>
            <fullName evidence="15">Riboflavin kinase</fullName>
            <ecNumber evidence="15">2.7.1.26</ecNumber>
        </recommendedName>
        <alternativeName>
            <fullName evidence="15">Flavokinase</fullName>
        </alternativeName>
    </domain>
    <domain>
        <recommendedName>
            <fullName evidence="15">FMN adenylyltransferase</fullName>
            <ecNumber evidence="15">2.7.7.2</ecNumber>
        </recommendedName>
        <alternativeName>
            <fullName evidence="15">FAD pyrophosphorylase</fullName>
        </alternativeName>
        <alternativeName>
            <fullName evidence="15">FAD synthase</fullName>
        </alternativeName>
    </domain>
</protein>
<name>A0A173DZZ8_9CHLA</name>
<evidence type="ECO:0000256" key="10">
    <source>
        <dbReference type="ARBA" id="ARBA00022827"/>
    </source>
</evidence>
<dbReference type="NCBIfam" id="NF004162">
    <property type="entry name" value="PRK05627.1-5"/>
    <property type="match status" value="1"/>
</dbReference>
<evidence type="ECO:0000256" key="5">
    <source>
        <dbReference type="ARBA" id="ARBA00022643"/>
    </source>
</evidence>
<gene>
    <name evidence="17" type="ORF">M787_004070</name>
</gene>
<dbReference type="InterPro" id="IPR023468">
    <property type="entry name" value="Riboflavin_kinase"/>
</dbReference>
<keyword evidence="7 15" id="KW-0548">Nucleotidyltransferase</keyword>
<dbReference type="PANTHER" id="PTHR22749">
    <property type="entry name" value="RIBOFLAVIN KINASE/FMN ADENYLYLTRANSFERASE"/>
    <property type="match status" value="1"/>
</dbReference>
<proteinExistence type="inferred from homology"/>
<dbReference type="Proteomes" id="UP000019147">
    <property type="component" value="Chromosome"/>
</dbReference>
<dbReference type="GO" id="GO:0009231">
    <property type="term" value="P:riboflavin biosynthetic process"/>
    <property type="evidence" value="ECO:0007669"/>
    <property type="project" value="InterPro"/>
</dbReference>
<evidence type="ECO:0000256" key="4">
    <source>
        <dbReference type="ARBA" id="ARBA00022630"/>
    </source>
</evidence>
<dbReference type="SUPFAM" id="SSF52374">
    <property type="entry name" value="Nucleotidylyl transferase"/>
    <property type="match status" value="1"/>
</dbReference>
<sequence>MEIFYSLASIDFPLDSITIGFFDGCHLGHQKLLNCLSSYPGRSGIITFDVHPQEILQPPGPRLIISKNEKLQRLQSFPIDCLCILPFTKSFSNRSAENFICSLHQVLRCKRLVLGYDSRLGKGGLGNATTLRPLTNALGMEITEVPPCKINNEIVSSKKIRQFLSQGDLERANKHLGYTYMFSGTITSGCGLGTQLGTATINLPQEDSVLLCGVYACKIEHNKQCYLGVMNLGYAPTVNRNALCLEAHLFDFQENIYNETVSVIPQKLLRKEKKFSSRTELAQAIRQDIQNAKNFFSNYARTA</sequence>
<dbReference type="Pfam" id="PF01687">
    <property type="entry name" value="Flavokinase"/>
    <property type="match status" value="1"/>
</dbReference>
<comment type="pathway">
    <text evidence="2 15">Cofactor biosynthesis; FAD biosynthesis; FAD from FMN: step 1/1.</text>
</comment>
<evidence type="ECO:0000256" key="3">
    <source>
        <dbReference type="ARBA" id="ARBA00005201"/>
    </source>
</evidence>
<evidence type="ECO:0000313" key="17">
    <source>
        <dbReference type="EMBL" id="ANG66485.1"/>
    </source>
</evidence>
<evidence type="ECO:0000256" key="13">
    <source>
        <dbReference type="ARBA" id="ARBA00047880"/>
    </source>
</evidence>
<evidence type="ECO:0000256" key="12">
    <source>
        <dbReference type="ARBA" id="ARBA00023268"/>
    </source>
</evidence>
<dbReference type="InterPro" id="IPR015865">
    <property type="entry name" value="Riboflavin_kinase_bac/euk"/>
</dbReference>
<evidence type="ECO:0000256" key="6">
    <source>
        <dbReference type="ARBA" id="ARBA00022679"/>
    </source>
</evidence>
<keyword evidence="4 15" id="KW-0285">Flavoprotein</keyword>
<evidence type="ECO:0000256" key="7">
    <source>
        <dbReference type="ARBA" id="ARBA00022695"/>
    </source>
</evidence>
<keyword evidence="5 15" id="KW-0288">FMN</keyword>
<dbReference type="InterPro" id="IPR023465">
    <property type="entry name" value="Riboflavin_kinase_dom_sf"/>
</dbReference>
<dbReference type="InterPro" id="IPR015864">
    <property type="entry name" value="FAD_synthase"/>
</dbReference>